<dbReference type="AlphaFoldDB" id="A0A8X6G4Y1"/>
<sequence length="76" mass="8672">MLTKYVEGASKVMYNIYTGDESWFYAYEQETKHKSIVCVFQDKRNPTKLVGARSISKQMVACFFGIAVHKVTVALD</sequence>
<dbReference type="Proteomes" id="UP000887116">
    <property type="component" value="Unassembled WGS sequence"/>
</dbReference>
<comment type="caution">
    <text evidence="1">The sequence shown here is derived from an EMBL/GenBank/DDBJ whole genome shotgun (WGS) entry which is preliminary data.</text>
</comment>
<gene>
    <name evidence="1" type="primary">g.44033</name>
    <name evidence="1" type="ORF">TNCT_726391</name>
</gene>
<evidence type="ECO:0000313" key="1">
    <source>
        <dbReference type="EMBL" id="GFQ96382.1"/>
    </source>
</evidence>
<dbReference type="EMBL" id="BMAO01034423">
    <property type="protein sequence ID" value="GFQ96382.1"/>
    <property type="molecule type" value="Genomic_DNA"/>
</dbReference>
<dbReference type="OrthoDB" id="6432639at2759"/>
<dbReference type="Gene3D" id="3.30.420.10">
    <property type="entry name" value="Ribonuclease H-like superfamily/Ribonuclease H"/>
    <property type="match status" value="1"/>
</dbReference>
<name>A0A8X6G4Y1_TRICU</name>
<evidence type="ECO:0000313" key="2">
    <source>
        <dbReference type="Proteomes" id="UP000887116"/>
    </source>
</evidence>
<dbReference type="GO" id="GO:0003676">
    <property type="term" value="F:nucleic acid binding"/>
    <property type="evidence" value="ECO:0007669"/>
    <property type="project" value="InterPro"/>
</dbReference>
<dbReference type="InterPro" id="IPR036397">
    <property type="entry name" value="RNaseH_sf"/>
</dbReference>
<reference evidence="1" key="1">
    <citation type="submission" date="2020-07" db="EMBL/GenBank/DDBJ databases">
        <title>Multicomponent nature underlies the extraordinary mechanical properties of spider dragline silk.</title>
        <authorList>
            <person name="Kono N."/>
            <person name="Nakamura H."/>
            <person name="Mori M."/>
            <person name="Yoshida Y."/>
            <person name="Ohtoshi R."/>
            <person name="Malay A.D."/>
            <person name="Moran D.A.P."/>
            <person name="Tomita M."/>
            <person name="Numata K."/>
            <person name="Arakawa K."/>
        </authorList>
    </citation>
    <scope>NUCLEOTIDE SEQUENCE</scope>
</reference>
<protein>
    <submittedName>
        <fullName evidence="1">HTH_48 domain-containing protein</fullName>
    </submittedName>
</protein>
<proteinExistence type="predicted"/>
<keyword evidence="2" id="KW-1185">Reference proteome</keyword>
<accession>A0A8X6G4Y1</accession>
<organism evidence="1 2">
    <name type="scientific">Trichonephila clavata</name>
    <name type="common">Joro spider</name>
    <name type="synonym">Nephila clavata</name>
    <dbReference type="NCBI Taxonomy" id="2740835"/>
    <lineage>
        <taxon>Eukaryota</taxon>
        <taxon>Metazoa</taxon>
        <taxon>Ecdysozoa</taxon>
        <taxon>Arthropoda</taxon>
        <taxon>Chelicerata</taxon>
        <taxon>Arachnida</taxon>
        <taxon>Araneae</taxon>
        <taxon>Araneomorphae</taxon>
        <taxon>Entelegynae</taxon>
        <taxon>Araneoidea</taxon>
        <taxon>Nephilidae</taxon>
        <taxon>Trichonephila</taxon>
    </lineage>
</organism>